<reference evidence="2" key="2">
    <citation type="submission" date="2023-06" db="EMBL/GenBank/DDBJ databases">
        <authorList>
            <consortium name="Lawrence Berkeley National Laboratory"/>
            <person name="Mondo S.J."/>
            <person name="Hensen N."/>
            <person name="Bonometti L."/>
            <person name="Westerberg I."/>
            <person name="Brannstrom I.O."/>
            <person name="Guillou S."/>
            <person name="Cros-Aarteil S."/>
            <person name="Calhoun S."/>
            <person name="Haridas S."/>
            <person name="Kuo A."/>
            <person name="Pangilinan J."/>
            <person name="Riley R."/>
            <person name="Labutti K."/>
            <person name="Andreopoulos B."/>
            <person name="Lipzen A."/>
            <person name="Chen C."/>
            <person name="Yanf M."/>
            <person name="Daum C."/>
            <person name="Ng V."/>
            <person name="Clum A."/>
            <person name="Steindorff A."/>
            <person name="Ohm R."/>
            <person name="Martin F."/>
            <person name="Silar P."/>
            <person name="Natvig D."/>
            <person name="Lalanne C."/>
            <person name="Gautier V."/>
            <person name="Ament-Velasquez S.L."/>
            <person name="Kruys A."/>
            <person name="Hutchinson M.I."/>
            <person name="Powell A.J."/>
            <person name="Barry K."/>
            <person name="Miller A.N."/>
            <person name="Grigoriev I.V."/>
            <person name="Debuchy R."/>
            <person name="Gladieux P."/>
            <person name="Thoren M.H."/>
            <person name="Johannesson H."/>
        </authorList>
    </citation>
    <scope>NUCLEOTIDE SEQUENCE</scope>
    <source>
        <strain evidence="2">CBS 333.67</strain>
    </source>
</reference>
<dbReference type="RefSeq" id="XP_062721756.1">
    <property type="nucleotide sequence ID" value="XM_062869401.1"/>
</dbReference>
<dbReference type="AlphaFoldDB" id="A0AAJ0GTR2"/>
<feature type="compositionally biased region" description="Low complexity" evidence="1">
    <location>
        <begin position="213"/>
        <end position="230"/>
    </location>
</feature>
<organism evidence="2 3">
    <name type="scientific">Chaetomium strumarium</name>
    <dbReference type="NCBI Taxonomy" id="1170767"/>
    <lineage>
        <taxon>Eukaryota</taxon>
        <taxon>Fungi</taxon>
        <taxon>Dikarya</taxon>
        <taxon>Ascomycota</taxon>
        <taxon>Pezizomycotina</taxon>
        <taxon>Sordariomycetes</taxon>
        <taxon>Sordariomycetidae</taxon>
        <taxon>Sordariales</taxon>
        <taxon>Chaetomiaceae</taxon>
        <taxon>Chaetomium</taxon>
    </lineage>
</organism>
<evidence type="ECO:0000256" key="1">
    <source>
        <dbReference type="SAM" id="MobiDB-lite"/>
    </source>
</evidence>
<keyword evidence="3" id="KW-1185">Reference proteome</keyword>
<proteinExistence type="predicted"/>
<comment type="caution">
    <text evidence="2">The sequence shown here is derived from an EMBL/GenBank/DDBJ whole genome shotgun (WGS) entry which is preliminary data.</text>
</comment>
<feature type="region of interest" description="Disordered" evidence="1">
    <location>
        <begin position="127"/>
        <end position="242"/>
    </location>
</feature>
<evidence type="ECO:0000313" key="3">
    <source>
        <dbReference type="Proteomes" id="UP001273166"/>
    </source>
</evidence>
<feature type="compositionally biased region" description="Low complexity" evidence="1">
    <location>
        <begin position="142"/>
        <end position="193"/>
    </location>
</feature>
<dbReference type="Proteomes" id="UP001273166">
    <property type="component" value="Unassembled WGS sequence"/>
</dbReference>
<accession>A0AAJ0GTR2</accession>
<dbReference type="GeneID" id="87888230"/>
<gene>
    <name evidence="2" type="ORF">B0T15DRAFT_533959</name>
</gene>
<evidence type="ECO:0000313" key="2">
    <source>
        <dbReference type="EMBL" id="KAK3305976.1"/>
    </source>
</evidence>
<sequence length="311" mass="33714">MTSRSPSAVDPFSGLRSTSFHPHRIFGKTFGSAGIAVHQRQVINKRPICSTTIPVERPRRPKRKPKMPSFTSRHYIPDRFRSLSKADDDDDAMEDVMSTSLSPKDTASHLSSDLTLVPSDGSLLDYFDLPSPPSTPQRPTHSLSLSSLNSFSSPAIASPGRRSSAGSPPSLSSSSSPSPASSNSPRPMSSASPPRWPTAAQRIQRLPTRPRSRSASSVSSTGSSSTTMTLGGDGGGGVDVEMGGTVVPVVPLVRPARRTPYYPPNSSRNVDRTRVYMNRGPHYIPNWTPLSSLPRHVQLRIEERMVRFTAI</sequence>
<protein>
    <submittedName>
        <fullName evidence="2">Uncharacterized protein</fullName>
    </submittedName>
</protein>
<name>A0AAJ0GTR2_9PEZI</name>
<reference evidence="2" key="1">
    <citation type="journal article" date="2023" name="Mol. Phylogenet. Evol.">
        <title>Genome-scale phylogeny and comparative genomics of the fungal order Sordariales.</title>
        <authorList>
            <person name="Hensen N."/>
            <person name="Bonometti L."/>
            <person name="Westerberg I."/>
            <person name="Brannstrom I.O."/>
            <person name="Guillou S."/>
            <person name="Cros-Aarteil S."/>
            <person name="Calhoun S."/>
            <person name="Haridas S."/>
            <person name="Kuo A."/>
            <person name="Mondo S."/>
            <person name="Pangilinan J."/>
            <person name="Riley R."/>
            <person name="LaButti K."/>
            <person name="Andreopoulos B."/>
            <person name="Lipzen A."/>
            <person name="Chen C."/>
            <person name="Yan M."/>
            <person name="Daum C."/>
            <person name="Ng V."/>
            <person name="Clum A."/>
            <person name="Steindorff A."/>
            <person name="Ohm R.A."/>
            <person name="Martin F."/>
            <person name="Silar P."/>
            <person name="Natvig D.O."/>
            <person name="Lalanne C."/>
            <person name="Gautier V."/>
            <person name="Ament-Velasquez S.L."/>
            <person name="Kruys A."/>
            <person name="Hutchinson M.I."/>
            <person name="Powell A.J."/>
            <person name="Barry K."/>
            <person name="Miller A.N."/>
            <person name="Grigoriev I.V."/>
            <person name="Debuchy R."/>
            <person name="Gladieux P."/>
            <person name="Hiltunen Thoren M."/>
            <person name="Johannesson H."/>
        </authorList>
    </citation>
    <scope>NUCLEOTIDE SEQUENCE</scope>
    <source>
        <strain evidence="2">CBS 333.67</strain>
    </source>
</reference>
<dbReference type="EMBL" id="JAUDZG010000004">
    <property type="protein sequence ID" value="KAK3305976.1"/>
    <property type="molecule type" value="Genomic_DNA"/>
</dbReference>